<name>G6EJJ6_9SPHN</name>
<accession>G6EJJ6</accession>
<dbReference type="EMBL" id="AGFM01000076">
    <property type="protein sequence ID" value="EHJ58523.1"/>
    <property type="molecule type" value="Genomic_DNA"/>
</dbReference>
<proteinExistence type="predicted"/>
<organism evidence="1 2">
    <name type="scientific">Novosphingobium pentaromativorans US6-1</name>
    <dbReference type="NCBI Taxonomy" id="1088721"/>
    <lineage>
        <taxon>Bacteria</taxon>
        <taxon>Pseudomonadati</taxon>
        <taxon>Pseudomonadota</taxon>
        <taxon>Alphaproteobacteria</taxon>
        <taxon>Sphingomonadales</taxon>
        <taxon>Sphingomonadaceae</taxon>
        <taxon>Novosphingobium</taxon>
    </lineage>
</organism>
<sequence>MFSWRLLLSRRDEAQFVNFCVVLACLRRSEPPTLLLPPIDLS</sequence>
<gene>
    <name evidence="1" type="ORF">NSU_4517</name>
</gene>
<evidence type="ECO:0000313" key="2">
    <source>
        <dbReference type="Proteomes" id="UP000004030"/>
    </source>
</evidence>
<protein>
    <submittedName>
        <fullName evidence="1">Uncharacterized protein</fullName>
    </submittedName>
</protein>
<dbReference type="Proteomes" id="UP000004030">
    <property type="component" value="Unassembled WGS sequence"/>
</dbReference>
<reference evidence="1 2" key="1">
    <citation type="journal article" date="2012" name="J. Bacteriol.">
        <title>Genome sequence of benzo(a)pyrene-degrading bacterium Novosphingobium pentaromativorans US6-1.</title>
        <authorList>
            <person name="Luo Y.R."/>
            <person name="Kang S.G."/>
            <person name="Kim S.J."/>
            <person name="Kim M.R."/>
            <person name="Li N."/>
            <person name="Lee J.H."/>
            <person name="Kwon K.K."/>
        </authorList>
    </citation>
    <scope>NUCLEOTIDE SEQUENCE [LARGE SCALE GENOMIC DNA]</scope>
    <source>
        <strain evidence="1 2">US6-1</strain>
    </source>
</reference>
<dbReference type="AlphaFoldDB" id="G6EJJ6"/>
<comment type="caution">
    <text evidence="1">The sequence shown here is derived from an EMBL/GenBank/DDBJ whole genome shotgun (WGS) entry which is preliminary data.</text>
</comment>
<evidence type="ECO:0000313" key="1">
    <source>
        <dbReference type="EMBL" id="EHJ58523.1"/>
    </source>
</evidence>
<keyword evidence="2" id="KW-1185">Reference proteome</keyword>
<dbReference type="PROSITE" id="PS51257">
    <property type="entry name" value="PROKAR_LIPOPROTEIN"/>
    <property type="match status" value="1"/>
</dbReference>